<feature type="transmembrane region" description="Helical" evidence="1">
    <location>
        <begin position="77"/>
        <end position="98"/>
    </location>
</feature>
<evidence type="ECO:0000259" key="2">
    <source>
        <dbReference type="Pfam" id="PF20152"/>
    </source>
</evidence>
<feature type="transmembrane region" description="Helical" evidence="1">
    <location>
        <begin position="47"/>
        <end position="65"/>
    </location>
</feature>
<dbReference type="Pfam" id="PF20152">
    <property type="entry name" value="DUF6534"/>
    <property type="match status" value="1"/>
</dbReference>
<organism evidence="3 4">
    <name type="scientific">Favolaschia claudopus</name>
    <dbReference type="NCBI Taxonomy" id="2862362"/>
    <lineage>
        <taxon>Eukaryota</taxon>
        <taxon>Fungi</taxon>
        <taxon>Dikarya</taxon>
        <taxon>Basidiomycota</taxon>
        <taxon>Agaricomycotina</taxon>
        <taxon>Agaricomycetes</taxon>
        <taxon>Agaricomycetidae</taxon>
        <taxon>Agaricales</taxon>
        <taxon>Marasmiineae</taxon>
        <taxon>Mycenaceae</taxon>
        <taxon>Favolaschia</taxon>
    </lineage>
</organism>
<name>A0AAW0DPL5_9AGAR</name>
<accession>A0AAW0DPL5</accession>
<comment type="caution">
    <text evidence="3">The sequence shown here is derived from an EMBL/GenBank/DDBJ whole genome shotgun (WGS) entry which is preliminary data.</text>
</comment>
<evidence type="ECO:0000313" key="3">
    <source>
        <dbReference type="EMBL" id="KAK7053739.1"/>
    </source>
</evidence>
<gene>
    <name evidence="3" type="ORF">R3P38DRAFT_3171069</name>
</gene>
<dbReference type="EMBL" id="JAWWNJ010000006">
    <property type="protein sequence ID" value="KAK7053739.1"/>
    <property type="molecule type" value="Genomic_DNA"/>
</dbReference>
<reference evidence="3 4" key="1">
    <citation type="journal article" date="2024" name="J Genomics">
        <title>Draft genome sequencing and assembly of Favolaschia claudopus CIRM-BRFM 2984 isolated from oak limbs.</title>
        <authorList>
            <person name="Navarro D."/>
            <person name="Drula E."/>
            <person name="Chaduli D."/>
            <person name="Cazenave R."/>
            <person name="Ahrendt S."/>
            <person name="Wang J."/>
            <person name="Lipzen A."/>
            <person name="Daum C."/>
            <person name="Barry K."/>
            <person name="Grigoriev I.V."/>
            <person name="Favel A."/>
            <person name="Rosso M.N."/>
            <person name="Martin F."/>
        </authorList>
    </citation>
    <scope>NUCLEOTIDE SEQUENCE [LARGE SCALE GENOMIC DNA]</scope>
    <source>
        <strain evidence="3 4">CIRM-BRFM 2984</strain>
    </source>
</reference>
<dbReference type="Proteomes" id="UP001362999">
    <property type="component" value="Unassembled WGS sequence"/>
</dbReference>
<keyword evidence="4" id="KW-1185">Reference proteome</keyword>
<feature type="transmembrane region" description="Helical" evidence="1">
    <location>
        <begin position="110"/>
        <end position="131"/>
    </location>
</feature>
<dbReference type="InterPro" id="IPR045339">
    <property type="entry name" value="DUF6534"/>
</dbReference>
<evidence type="ECO:0000256" key="1">
    <source>
        <dbReference type="SAM" id="Phobius"/>
    </source>
</evidence>
<dbReference type="AlphaFoldDB" id="A0AAW0DPL5"/>
<feature type="domain" description="DUF6534" evidence="2">
    <location>
        <begin position="156"/>
        <end position="243"/>
    </location>
</feature>
<dbReference type="PANTHER" id="PTHR40465">
    <property type="entry name" value="CHROMOSOME 1, WHOLE GENOME SHOTGUN SEQUENCE"/>
    <property type="match status" value="1"/>
</dbReference>
<protein>
    <recommendedName>
        <fullName evidence="2">DUF6534 domain-containing protein</fullName>
    </recommendedName>
</protein>
<feature type="transmembrane region" description="Helical" evidence="1">
    <location>
        <begin position="151"/>
        <end position="171"/>
    </location>
</feature>
<feature type="transmembrane region" description="Helical" evidence="1">
    <location>
        <begin position="192"/>
        <end position="211"/>
    </location>
</feature>
<evidence type="ECO:0000313" key="4">
    <source>
        <dbReference type="Proteomes" id="UP001362999"/>
    </source>
</evidence>
<proteinExistence type="predicted"/>
<sequence>MEPHLAPTYGAWFLSLLLETILYGIGVLQTMLYFLWWPNDDFYSIKLPVIIVMFGGPCSKFGIIQEDLVWSDSLQLLANYFTAFAVQLYFASRIYRLTKETVSMYRASSLGLYIIVILALTQMSAGIAQTVKSYQLRSFLKLDQTKASTTVQTAASSACDIAITAYLCIFLHRNKEGLLRSQKMLNALIINAIHRGVLTAVTSVLTMALFIVYPDTFWFFLSLAPNSKLYMNSMLATLNLRQHVRNKALGNQWNTVDIGEFPNSRPTEGHSTTITTVEFVEQQASYR</sequence>
<keyword evidence="1" id="KW-1133">Transmembrane helix</keyword>
<keyword evidence="1" id="KW-0812">Transmembrane</keyword>
<keyword evidence="1" id="KW-0472">Membrane</keyword>
<dbReference type="PANTHER" id="PTHR40465:SF1">
    <property type="entry name" value="DUF6534 DOMAIN-CONTAINING PROTEIN"/>
    <property type="match status" value="1"/>
</dbReference>
<feature type="transmembrane region" description="Helical" evidence="1">
    <location>
        <begin position="12"/>
        <end position="35"/>
    </location>
</feature>